<reference evidence="1" key="1">
    <citation type="journal article" date="2015" name="PLoS ONE">
        <title>An Insight into the Sialome of the Lone Star Tick, Amblyomma americanum, with a Glimpse on Its Time Dependent Gene Expression.</title>
        <authorList>
            <person name="Karim S."/>
            <person name="Ribeiro J.M."/>
        </authorList>
    </citation>
    <scope>NUCLEOTIDE SEQUENCE</scope>
    <source>
        <tissue evidence="1">Salivary gland</tissue>
    </source>
</reference>
<evidence type="ECO:0000313" key="1">
    <source>
        <dbReference type="EMBL" id="JAG90706.1"/>
    </source>
</evidence>
<proteinExistence type="evidence at transcript level"/>
<accession>A0A0C9RTK2</accession>
<dbReference type="AlphaFoldDB" id="A0A0C9RTK2"/>
<sequence length="207" mass="23094">ICVGQFMHTPTNSSYEVDDSLHLADLLDPTIQRHEGQNQEPEELENLFVCALTEAECDILAYLGGFLVKSVMKSIGNCSDCKNALVGDATNQYSNLIKLKEYVKNSENLIYPTQAVINVLIECEEQFKTFADMKEIMVLKTPFASILNALCKAVKLNLGCCETHHAQAGKVLLTKYVRTRLRIHLRQQHAQRVDGMSSKTCAATNLV</sequence>
<organism evidence="1">
    <name type="scientific">Amblyomma americanum</name>
    <name type="common">Lone star tick</name>
    <dbReference type="NCBI Taxonomy" id="6943"/>
    <lineage>
        <taxon>Eukaryota</taxon>
        <taxon>Metazoa</taxon>
        <taxon>Ecdysozoa</taxon>
        <taxon>Arthropoda</taxon>
        <taxon>Chelicerata</taxon>
        <taxon>Arachnida</taxon>
        <taxon>Acari</taxon>
        <taxon>Parasitiformes</taxon>
        <taxon>Ixodida</taxon>
        <taxon>Ixodoidea</taxon>
        <taxon>Ixodidae</taxon>
        <taxon>Amblyomminae</taxon>
        <taxon>Amblyomma</taxon>
    </lineage>
</organism>
<feature type="non-terminal residue" evidence="1">
    <location>
        <position position="1"/>
    </location>
</feature>
<dbReference type="EMBL" id="GBZX01002034">
    <property type="protein sequence ID" value="JAG90706.1"/>
    <property type="molecule type" value="mRNA"/>
</dbReference>
<protein>
    <submittedName>
        <fullName evidence="1">Uncharacterized protein</fullName>
    </submittedName>
</protein>
<name>A0A0C9RTK2_AMBAM</name>